<proteinExistence type="predicted"/>
<reference evidence="3 4" key="1">
    <citation type="submission" date="2016-08" db="EMBL/GenBank/DDBJ databases">
        <title>New Insights into Marine Group III Euryarchaeota, from dark to light.</title>
        <authorList>
            <person name="Haro-Moreno J.M."/>
            <person name="Rodriguez-Valera F."/>
            <person name="Lopez-Garcia P."/>
            <person name="Moreira D."/>
            <person name="Martin-Cuadrado A.B."/>
        </authorList>
    </citation>
    <scope>NUCLEOTIDE SEQUENCE [LARGE SCALE GENOMIC DNA]</scope>
    <source>
        <strain evidence="3">CG-Bathy1</strain>
    </source>
</reference>
<keyword evidence="2" id="KW-0472">Membrane</keyword>
<comment type="caution">
    <text evidence="3">The sequence shown here is derived from an EMBL/GenBank/DDBJ whole genome shotgun (WGS) entry which is preliminary data.</text>
</comment>
<feature type="region of interest" description="Disordered" evidence="1">
    <location>
        <begin position="116"/>
        <end position="137"/>
    </location>
</feature>
<organism evidence="3 4">
    <name type="scientific">Marine Group III euryarchaeote CG-Bathy1</name>
    <dbReference type="NCBI Taxonomy" id="1889001"/>
    <lineage>
        <taxon>Archaea</taxon>
        <taxon>Methanobacteriati</taxon>
        <taxon>Thermoplasmatota</taxon>
        <taxon>Thermoplasmata</taxon>
        <taxon>Candidatus Thermoprofundales</taxon>
    </lineage>
</organism>
<dbReference type="Gene3D" id="2.60.40.10">
    <property type="entry name" value="Immunoglobulins"/>
    <property type="match status" value="3"/>
</dbReference>
<keyword evidence="2" id="KW-1133">Transmembrane helix</keyword>
<feature type="transmembrane region" description="Helical" evidence="2">
    <location>
        <begin position="961"/>
        <end position="984"/>
    </location>
</feature>
<protein>
    <recommendedName>
        <fullName evidence="5">Thioredoxin domain-containing protein</fullName>
    </recommendedName>
</protein>
<dbReference type="EMBL" id="MIYU01000022">
    <property type="protein sequence ID" value="OIR13680.1"/>
    <property type="molecule type" value="Genomic_DNA"/>
</dbReference>
<name>A0A1J5TBT3_9ARCH</name>
<evidence type="ECO:0000256" key="1">
    <source>
        <dbReference type="SAM" id="MobiDB-lite"/>
    </source>
</evidence>
<keyword evidence="2" id="KW-0812">Transmembrane</keyword>
<dbReference type="Proteomes" id="UP000183815">
    <property type="component" value="Unassembled WGS sequence"/>
</dbReference>
<dbReference type="InterPro" id="IPR013783">
    <property type="entry name" value="Ig-like_fold"/>
</dbReference>
<sequence length="989" mass="110444">MRKILIAVILFSTAFFPGIQINEFAPVENAMAERAVEDFTHVVIAEEMTAEWCVYCPSAAENLMKVYEDIPNEPYYEDQFFFVALITDHVEEADDRYDEYPGSKSYPKVYFDGGDEEVGGGQSGTSNYENAIDSSGGRTDTDISLTISMQHVEGDTISLQTAMTWNEDGTTLNPTFDAVLRVYIIEPVSRFPNYDGDAYHYGFLSFAFDQNRSGTGTSIELNPHEELILSTTWTGGDHQDLAGNDFSDIDYNNLIVIATIYNDETATSDEYALQSAAAVPPEVDVDSVDGVLSGNIDITGNAMADRASLTQLEYNVDNGEWTDVTDSWDGEEFSFEWNSGSVGGGYHDLNVRATNQYGTTNVGTITVEVDNDETPPEVEIISPEDGFIANDYLDIIVEATDDVGVQGVEYMIPFSGLGNSEWRPLEYDSDYDNYKVTINTIDHSNGAHVLEVRAYDSSNIVYDEIDIELRNEENDVIPPEINWTPPDTDGAVSGIVDITMDVEDNYGVSYVQYMVNSGEWITMEQVDESFTYSSMWESNDVCNGVAKFTIQAYDNQNNFVEIEEWIDVENEEGDSSSCLNIVSPSENEHLAGNISVEVVALDEEGINNMEYKVDGNEWIDMESDNGLLYYTEIDTLTLEDGYHTLTVKAITGADEPTTQDIDFFIDNTGPIASITQDFSVAGYLVGFDITEMNDDTGVGNYSYRISTAENGSALSMYQEVIDNRIEIDITYLTSENHELEIMAYDILGNIQITTKSFVVDHSRMVSMISLEEYWATLEFGVGVMIETEYRMDAVLLQIYNQDMIFLTIPMWFDEDNDGEIIDSYTAQVTVDEPGTYTMKIKMETEHADLIGTGNEILIEDPNTLTEVIIPNQVEAGADFTASILIENGINPSNVKIWVESYDIELDQNGNAYSTLLRLPTIGNYNLHFEITIEEGTFVSENYQIAVVEPTVEEITEEEDGMFVFETPSLGIIPIIVALLVMSFITRRKD</sequence>
<evidence type="ECO:0000256" key="2">
    <source>
        <dbReference type="SAM" id="Phobius"/>
    </source>
</evidence>
<dbReference type="Pfam" id="PF17957">
    <property type="entry name" value="Big_7"/>
    <property type="match status" value="2"/>
</dbReference>
<evidence type="ECO:0008006" key="5">
    <source>
        <dbReference type="Google" id="ProtNLM"/>
    </source>
</evidence>
<dbReference type="AlphaFoldDB" id="A0A1J5TBT3"/>
<evidence type="ECO:0000313" key="4">
    <source>
        <dbReference type="Proteomes" id="UP000183815"/>
    </source>
</evidence>
<evidence type="ECO:0000313" key="3">
    <source>
        <dbReference type="EMBL" id="OIR13680.1"/>
    </source>
</evidence>
<gene>
    <name evidence="3" type="ORF">BEU04_03715</name>
</gene>
<accession>A0A1J5TBT3</accession>
<feature type="compositionally biased region" description="Polar residues" evidence="1">
    <location>
        <begin position="124"/>
        <end position="137"/>
    </location>
</feature>